<organism evidence="3 4">
    <name type="scientific">Nocardioides agariphilus</name>
    <dbReference type="NCBI Taxonomy" id="433664"/>
    <lineage>
        <taxon>Bacteria</taxon>
        <taxon>Bacillati</taxon>
        <taxon>Actinomycetota</taxon>
        <taxon>Actinomycetes</taxon>
        <taxon>Propionibacteriales</taxon>
        <taxon>Nocardioidaceae</taxon>
        <taxon>Nocardioides</taxon>
    </lineage>
</organism>
<evidence type="ECO:0000313" key="4">
    <source>
        <dbReference type="Proteomes" id="UP000660668"/>
    </source>
</evidence>
<evidence type="ECO:0000256" key="1">
    <source>
        <dbReference type="SAM" id="MobiDB-lite"/>
    </source>
</evidence>
<dbReference type="RefSeq" id="WP_194695763.1">
    <property type="nucleotide sequence ID" value="NZ_JADKPO010000008.1"/>
</dbReference>
<name>A0A930YM04_9ACTN</name>
<sequence>MSPDDELRESPLPPADDERIRRLLAEARHTEPIPAEIVARLDGVLADLVADRPAALPAPPPTPVVDLAARRRRTAAQLLVAAAAVIVAGVGISQVLPQGGQGDADGGSAMSAQEPEAADGGGAADEGGGSGSEDGLTSAPGDSPNLASPVKIRSHRFGADVRRLRAELGDSSKDVQKFYDGQGCLTVDVGAGEFVPAEYDGAPAVVVLRVPSGDVQVVDLYLCGDTQARRSITLTAP</sequence>
<feature type="transmembrane region" description="Helical" evidence="2">
    <location>
        <begin position="78"/>
        <end position="96"/>
    </location>
</feature>
<evidence type="ECO:0000313" key="3">
    <source>
        <dbReference type="EMBL" id="MBF4767609.1"/>
    </source>
</evidence>
<keyword evidence="2" id="KW-0472">Membrane</keyword>
<keyword evidence="2" id="KW-1133">Transmembrane helix</keyword>
<protein>
    <submittedName>
        <fullName evidence="3">Uncharacterized protein</fullName>
    </submittedName>
</protein>
<accession>A0A930YM04</accession>
<gene>
    <name evidence="3" type="ORF">ISU10_07510</name>
</gene>
<dbReference type="AlphaFoldDB" id="A0A930YM04"/>
<dbReference type="Proteomes" id="UP000660668">
    <property type="component" value="Unassembled WGS sequence"/>
</dbReference>
<reference evidence="3" key="1">
    <citation type="submission" date="2020-11" db="EMBL/GenBank/DDBJ databases">
        <title>Nocardioides cynanchi sp. nov., isolated from soil of rhizosphere of Cynanchum wilfordii.</title>
        <authorList>
            <person name="Lee J.-S."/>
            <person name="Suh M.K."/>
            <person name="Kim J.-S."/>
        </authorList>
    </citation>
    <scope>NUCLEOTIDE SEQUENCE</scope>
    <source>
        <strain evidence="3">KCTC 19276</strain>
    </source>
</reference>
<feature type="compositionally biased region" description="Gly residues" evidence="1">
    <location>
        <begin position="119"/>
        <end position="132"/>
    </location>
</feature>
<dbReference type="EMBL" id="JADKPO010000008">
    <property type="protein sequence ID" value="MBF4767609.1"/>
    <property type="molecule type" value="Genomic_DNA"/>
</dbReference>
<comment type="caution">
    <text evidence="3">The sequence shown here is derived from an EMBL/GenBank/DDBJ whole genome shotgun (WGS) entry which is preliminary data.</text>
</comment>
<evidence type="ECO:0000256" key="2">
    <source>
        <dbReference type="SAM" id="Phobius"/>
    </source>
</evidence>
<keyword evidence="2" id="KW-0812">Transmembrane</keyword>
<keyword evidence="4" id="KW-1185">Reference proteome</keyword>
<feature type="region of interest" description="Disordered" evidence="1">
    <location>
        <begin position="100"/>
        <end position="151"/>
    </location>
</feature>
<proteinExistence type="predicted"/>